<dbReference type="InterPro" id="IPR008532">
    <property type="entry name" value="NFACT_RNA-bd"/>
</dbReference>
<keyword evidence="4" id="KW-0175">Coiled coil</keyword>
<evidence type="ECO:0000256" key="6">
    <source>
        <dbReference type="SAM" id="MobiDB-lite"/>
    </source>
</evidence>
<feature type="region of interest" description="Disordered" evidence="6">
    <location>
        <begin position="803"/>
        <end position="1027"/>
    </location>
</feature>
<dbReference type="Pfam" id="PF11923">
    <property type="entry name" value="NFACT-C"/>
    <property type="match status" value="1"/>
</dbReference>
<dbReference type="EMBL" id="JAKWBI020000379">
    <property type="protein sequence ID" value="KAJ2895737.1"/>
    <property type="molecule type" value="Genomic_DNA"/>
</dbReference>
<feature type="compositionally biased region" description="Polar residues" evidence="6">
    <location>
        <begin position="837"/>
        <end position="848"/>
    </location>
</feature>
<feature type="compositionally biased region" description="Low complexity" evidence="6">
    <location>
        <begin position="803"/>
        <end position="812"/>
    </location>
</feature>
<dbReference type="Pfam" id="PF05670">
    <property type="entry name" value="NFACT-R_1"/>
    <property type="match status" value="1"/>
</dbReference>
<feature type="compositionally biased region" description="Acidic residues" evidence="6">
    <location>
        <begin position="1015"/>
        <end position="1024"/>
    </location>
</feature>
<feature type="compositionally biased region" description="Basic and acidic residues" evidence="6">
    <location>
        <begin position="850"/>
        <end position="864"/>
    </location>
</feature>
<feature type="compositionally biased region" description="Polar residues" evidence="6">
    <location>
        <begin position="918"/>
        <end position="927"/>
    </location>
</feature>
<gene>
    <name evidence="9" type="ORF">MKZ38_006209</name>
</gene>
<dbReference type="FunFam" id="2.30.310.10:FF:000003">
    <property type="entry name" value="Zinc knuckle domain containing protein"/>
    <property type="match status" value="1"/>
</dbReference>
<feature type="domain" description="NFACT protein C-terminal" evidence="8">
    <location>
        <begin position="1031"/>
        <end position="1134"/>
    </location>
</feature>
<dbReference type="GO" id="GO:0005737">
    <property type="term" value="C:cytoplasm"/>
    <property type="evidence" value="ECO:0007669"/>
    <property type="project" value="UniProtKB-SubCell"/>
</dbReference>
<evidence type="ECO:0000256" key="3">
    <source>
        <dbReference type="ARBA" id="ARBA00022490"/>
    </source>
</evidence>
<organism evidence="9 10">
    <name type="scientific">Zalerion maritima</name>
    <dbReference type="NCBI Taxonomy" id="339359"/>
    <lineage>
        <taxon>Eukaryota</taxon>
        <taxon>Fungi</taxon>
        <taxon>Dikarya</taxon>
        <taxon>Ascomycota</taxon>
        <taxon>Pezizomycotina</taxon>
        <taxon>Sordariomycetes</taxon>
        <taxon>Lulworthiomycetidae</taxon>
        <taxon>Lulworthiales</taxon>
        <taxon>Lulworthiaceae</taxon>
        <taxon>Zalerion</taxon>
    </lineage>
</organism>
<feature type="compositionally biased region" description="Basic and acidic residues" evidence="6">
    <location>
        <begin position="994"/>
        <end position="1014"/>
    </location>
</feature>
<feature type="domain" description="NFACT RNA-binding" evidence="7">
    <location>
        <begin position="648"/>
        <end position="761"/>
    </location>
</feature>
<feature type="compositionally biased region" description="Basic residues" evidence="6">
    <location>
        <begin position="929"/>
        <end position="943"/>
    </location>
</feature>
<feature type="compositionally biased region" description="Gly residues" evidence="6">
    <location>
        <begin position="1138"/>
        <end position="1173"/>
    </location>
</feature>
<evidence type="ECO:0000256" key="4">
    <source>
        <dbReference type="ARBA" id="ARBA00023054"/>
    </source>
</evidence>
<dbReference type="Pfam" id="PF05833">
    <property type="entry name" value="NFACT_N"/>
    <property type="match status" value="1"/>
</dbReference>
<evidence type="ECO:0000259" key="8">
    <source>
        <dbReference type="Pfam" id="PF11923"/>
    </source>
</evidence>
<dbReference type="GO" id="GO:1990112">
    <property type="term" value="C:RQC complex"/>
    <property type="evidence" value="ECO:0007669"/>
    <property type="project" value="TreeGrafter"/>
</dbReference>
<dbReference type="GO" id="GO:0043023">
    <property type="term" value="F:ribosomal large subunit binding"/>
    <property type="evidence" value="ECO:0007669"/>
    <property type="project" value="TreeGrafter"/>
</dbReference>
<dbReference type="GO" id="GO:0000049">
    <property type="term" value="F:tRNA binding"/>
    <property type="evidence" value="ECO:0007669"/>
    <property type="project" value="TreeGrafter"/>
</dbReference>
<dbReference type="InterPro" id="IPR051608">
    <property type="entry name" value="RQC_Subunit_NEMF"/>
</dbReference>
<dbReference type="Proteomes" id="UP001201980">
    <property type="component" value="Unassembled WGS sequence"/>
</dbReference>
<evidence type="ECO:0000256" key="5">
    <source>
        <dbReference type="ARBA" id="ARBA00070414"/>
    </source>
</evidence>
<feature type="region of interest" description="Disordered" evidence="6">
    <location>
        <begin position="544"/>
        <end position="570"/>
    </location>
</feature>
<protein>
    <recommendedName>
        <fullName evidence="5">Ribosome quality control complex subunit 2</fullName>
    </recommendedName>
</protein>
<evidence type="ECO:0000256" key="1">
    <source>
        <dbReference type="ARBA" id="ARBA00004496"/>
    </source>
</evidence>
<evidence type="ECO:0000313" key="10">
    <source>
        <dbReference type="Proteomes" id="UP001201980"/>
    </source>
</evidence>
<comment type="subcellular location">
    <subcellularLocation>
        <location evidence="1">Cytoplasm</location>
    </subcellularLocation>
</comment>
<dbReference type="PANTHER" id="PTHR15239:SF6">
    <property type="entry name" value="RIBOSOME QUALITY CONTROL COMPLEX SUBUNIT NEMF"/>
    <property type="match status" value="1"/>
</dbReference>
<feature type="compositionally biased region" description="Acidic residues" evidence="6">
    <location>
        <begin position="544"/>
        <end position="558"/>
    </location>
</feature>
<dbReference type="InterPro" id="IPR021846">
    <property type="entry name" value="NFACT-C"/>
</dbReference>
<evidence type="ECO:0000259" key="7">
    <source>
        <dbReference type="Pfam" id="PF05670"/>
    </source>
</evidence>
<dbReference type="PANTHER" id="PTHR15239">
    <property type="entry name" value="NUCLEAR EXPORT MEDIATOR FACTOR NEMF"/>
    <property type="match status" value="1"/>
</dbReference>
<accession>A0AAD5WPW3</accession>
<keyword evidence="10" id="KW-1185">Reference proteome</keyword>
<sequence>MAPLLQRPSKLPLPGVHVFISTSSSIHFAGYSPFHDATAYFTKKTTFLGMELVQLAPRACPTPSLQTISCQATKRHFKTPPYTCVYINAFQANQQDIQPTRPPKMKQRISSLDVKALSHELSSSLVSLRVANIYDLSSRILLFKFAKPDNKKQFIIDSGFRCHLTDFTRTTAPAPSGFVTRLRKVLKTRRVSSVCQIGTDRIIEFQFSDGLYKLYLEFFAAGNVILTDADHKILALLRNVHEGEGQEPQRVGLAYSLENRMNVAGVPDVTIDRVKAALGKMVERQVAAAASAKKQKKKKGDELRRGLALTINEIPPMLVDHAMVVTGFDSTLKPEEVLASSALLEKLVNTLQEARQIVDDVDVSKTCKGYILAKKREGVEIPEGTIPQEIARKDLLYSDFHPFLPKQFQDDSRYTVLTFDGFNKTVDEFYSSIEGQKLESRLTDLETTAQKKLDAAKTDQAKRIEALKSSQTVNFRKGSAIEANSERVQEAMDAVINLLEQGMEWASIGKLIEREKTRRNPVAEVIKLPLKLDKNTITLILGEADMEEDMDDEYESDSESGSGYAGTEASSANAGVEVDINLTMTPWANAREYYEERKTGKSKEQKTIEANMQALKNVEKRVAEDLRKGLQQEKAVLHATRIQYWFEKFVWFLSSDGYLVLSGRDPQQNETLYRKYLLRGDVYVHADISGSGSVFIKNRLGAPDSPIPPATLAQAGTLAVCSSTVWDSKGSMSAWWVNAEQVSKTSPAGDFMPVGSFNVKGQKNFLPPAPLIIGIGLLWKISDDSKANHMKHRNPQDIAAAQALASTSAASEPQPPVELESESESDVDGEDNDQQERSNPLQAASSGQDEADKAQDDVPSDKVAKYQISRAKSETKDPQENEERLSSEENENEENGEATTPVSKEKGKGKAIDGDDVSTVSGSQQNKAPMKRGQKAKLKKIAKKYKDQDEEDRAAAEELLGSATSKQKREEEAKAKAQKEAEQEAARARRRAQHERVQQETAKHEAERKKRMEEGGADEEDDPREMELLQTALESLVGTPLAGDEILEAVPVCAPLTALTRAKYKIKMQPGNTKKGRAVKDVLERWKLDSGRKGAVDDKAQDSERMWPREVELIKALRPEEVINIVPVGKVSVMASGAAGGKGKGGGGGGGKGKSGSGGGKGGGKGGKGGQKK</sequence>
<feature type="compositionally biased region" description="Basic and acidic residues" evidence="6">
    <location>
        <begin position="967"/>
        <end position="987"/>
    </location>
</feature>
<evidence type="ECO:0000313" key="9">
    <source>
        <dbReference type="EMBL" id="KAJ2895737.1"/>
    </source>
</evidence>
<feature type="compositionally biased region" description="Acidic residues" evidence="6">
    <location>
        <begin position="819"/>
        <end position="833"/>
    </location>
</feature>
<reference evidence="9" key="1">
    <citation type="submission" date="2022-07" db="EMBL/GenBank/DDBJ databases">
        <title>Draft genome sequence of Zalerion maritima ATCC 34329, a (micro)plastics degrading marine fungus.</title>
        <authorList>
            <person name="Paco A."/>
            <person name="Goncalves M.F.M."/>
            <person name="Rocha-Santos T.A.P."/>
            <person name="Alves A."/>
        </authorList>
    </citation>
    <scope>NUCLEOTIDE SEQUENCE</scope>
    <source>
        <strain evidence="9">ATCC 34329</strain>
    </source>
</reference>
<comment type="caution">
    <text evidence="9">The sequence shown here is derived from an EMBL/GenBank/DDBJ whole genome shotgun (WGS) entry which is preliminary data.</text>
</comment>
<comment type="similarity">
    <text evidence="2">Belongs to the NEMF family.</text>
</comment>
<dbReference type="GO" id="GO:1990116">
    <property type="term" value="P:ribosome-associated ubiquitin-dependent protein catabolic process"/>
    <property type="evidence" value="ECO:0007669"/>
    <property type="project" value="TreeGrafter"/>
</dbReference>
<name>A0AAD5WPW3_9PEZI</name>
<dbReference type="GO" id="GO:0072344">
    <property type="term" value="P:rescue of stalled ribosome"/>
    <property type="evidence" value="ECO:0007669"/>
    <property type="project" value="TreeGrafter"/>
</dbReference>
<dbReference type="AlphaFoldDB" id="A0AAD5WPW3"/>
<feature type="compositionally biased region" description="Basic and acidic residues" evidence="6">
    <location>
        <begin position="871"/>
        <end position="887"/>
    </location>
</feature>
<keyword evidence="3" id="KW-0963">Cytoplasm</keyword>
<feature type="compositionally biased region" description="Basic and acidic residues" evidence="6">
    <location>
        <begin position="903"/>
        <end position="913"/>
    </location>
</feature>
<proteinExistence type="inferred from homology"/>
<evidence type="ECO:0000256" key="2">
    <source>
        <dbReference type="ARBA" id="ARBA00008318"/>
    </source>
</evidence>
<dbReference type="Gene3D" id="2.30.310.10">
    <property type="entry name" value="ibrinogen binding protein from staphylococcus aureus domain"/>
    <property type="match status" value="1"/>
</dbReference>
<feature type="region of interest" description="Disordered" evidence="6">
    <location>
        <begin position="1136"/>
        <end position="1173"/>
    </location>
</feature>